<dbReference type="EMBL" id="CH408155">
    <property type="protein sequence ID" value="EDK36453.2"/>
    <property type="molecule type" value="Genomic_DNA"/>
</dbReference>
<name>A5DB96_PICGU</name>
<dbReference type="KEGG" id="pgu:PGUG_00551"/>
<dbReference type="OrthoDB" id="4094547at2759"/>
<evidence type="ECO:0000313" key="1">
    <source>
        <dbReference type="EMBL" id="EDK36453.2"/>
    </source>
</evidence>
<accession>A5DB96</accession>
<dbReference type="OMA" id="PWEIIKD"/>
<dbReference type="Proteomes" id="UP000001997">
    <property type="component" value="Unassembled WGS sequence"/>
</dbReference>
<keyword evidence="2" id="KW-1185">Reference proteome</keyword>
<gene>
    <name evidence="1" type="ORF">PGUG_00551</name>
</gene>
<dbReference type="RefSeq" id="XP_001487174.2">
    <property type="nucleotide sequence ID" value="XM_001487124.1"/>
</dbReference>
<dbReference type="InParanoid" id="A5DB96"/>
<organism evidence="1 2">
    <name type="scientific">Meyerozyma guilliermondii (strain ATCC 6260 / CBS 566 / DSM 6381 / JCM 1539 / NBRC 10279 / NRRL Y-324)</name>
    <name type="common">Yeast</name>
    <name type="synonym">Candida guilliermondii</name>
    <dbReference type="NCBI Taxonomy" id="294746"/>
    <lineage>
        <taxon>Eukaryota</taxon>
        <taxon>Fungi</taxon>
        <taxon>Dikarya</taxon>
        <taxon>Ascomycota</taxon>
        <taxon>Saccharomycotina</taxon>
        <taxon>Pichiomycetes</taxon>
        <taxon>Debaryomycetaceae</taxon>
        <taxon>Meyerozyma</taxon>
    </lineage>
</organism>
<dbReference type="GeneID" id="5128941"/>
<sequence length="370" mass="44376">MDSVVCRIMLKRISSQKCKLWNKTPFDLGYPILSSELQEEKHRIHKLLFGSQDLEYVDTNSSIYREFVHHQPTKLSGFDLFSQQAQLLAKQKHKRLWKNLSDDTKQSFDTMKNDIYLHSLRIWRGYEVVEYIKRYENKHRFNPYPLSGLYPWEIIKDKLRAKKSPHEFERDYYDNLIPESFNRRFMRPETLFRAQDGHGSFRELSVEEKEQFVSLADRRNKFIMSTSRLPKYSSGYSNFYKQNYSDYLPSPEEIRQVPDGKLSVHQRKNAAVSIAAANHWKGLSDHEKVQYSPQDKRIYSHKYKHEILDWKTSMVMDYIYSVGRVRHASLSYNWRNDIKGKFGDWHYLERAYTDRLIYIENGNLHIDRLS</sequence>
<reference evidence="1 2" key="1">
    <citation type="journal article" date="2009" name="Nature">
        <title>Evolution of pathogenicity and sexual reproduction in eight Candida genomes.</title>
        <authorList>
            <person name="Butler G."/>
            <person name="Rasmussen M.D."/>
            <person name="Lin M.F."/>
            <person name="Santos M.A."/>
            <person name="Sakthikumar S."/>
            <person name="Munro C.A."/>
            <person name="Rheinbay E."/>
            <person name="Grabherr M."/>
            <person name="Forche A."/>
            <person name="Reedy J.L."/>
            <person name="Agrafioti I."/>
            <person name="Arnaud M.B."/>
            <person name="Bates S."/>
            <person name="Brown A.J."/>
            <person name="Brunke S."/>
            <person name="Costanzo M.C."/>
            <person name="Fitzpatrick D.A."/>
            <person name="de Groot P.W."/>
            <person name="Harris D."/>
            <person name="Hoyer L.L."/>
            <person name="Hube B."/>
            <person name="Klis F.M."/>
            <person name="Kodira C."/>
            <person name="Lennard N."/>
            <person name="Logue M.E."/>
            <person name="Martin R."/>
            <person name="Neiman A.M."/>
            <person name="Nikolaou E."/>
            <person name="Quail M.A."/>
            <person name="Quinn J."/>
            <person name="Santos M.C."/>
            <person name="Schmitzberger F.F."/>
            <person name="Sherlock G."/>
            <person name="Shah P."/>
            <person name="Silverstein K.A."/>
            <person name="Skrzypek M.S."/>
            <person name="Soll D."/>
            <person name="Staggs R."/>
            <person name="Stansfield I."/>
            <person name="Stumpf M.P."/>
            <person name="Sudbery P.E."/>
            <person name="Srikantha T."/>
            <person name="Zeng Q."/>
            <person name="Berman J."/>
            <person name="Berriman M."/>
            <person name="Heitman J."/>
            <person name="Gow N.A."/>
            <person name="Lorenz M.C."/>
            <person name="Birren B.W."/>
            <person name="Kellis M."/>
            <person name="Cuomo C.A."/>
        </authorList>
    </citation>
    <scope>NUCLEOTIDE SEQUENCE [LARGE SCALE GENOMIC DNA]</scope>
    <source>
        <strain evidence="2">ATCC 6260 / CBS 566 / DSM 6381 / JCM 1539 / NBRC 10279 / NRRL Y-324</strain>
    </source>
</reference>
<dbReference type="AlphaFoldDB" id="A5DB96"/>
<dbReference type="eggNOG" id="ENOG502RQ1M">
    <property type="taxonomic scope" value="Eukaryota"/>
</dbReference>
<dbReference type="VEuPathDB" id="FungiDB:PGUG_00551"/>
<dbReference type="HOGENOM" id="CLU_756733_0_0_1"/>
<evidence type="ECO:0000313" key="2">
    <source>
        <dbReference type="Proteomes" id="UP000001997"/>
    </source>
</evidence>
<proteinExistence type="predicted"/>
<protein>
    <submittedName>
        <fullName evidence="1">Uncharacterized protein</fullName>
    </submittedName>
</protein>